<dbReference type="Proteomes" id="UP000887159">
    <property type="component" value="Unassembled WGS sequence"/>
</dbReference>
<dbReference type="EMBL" id="BMAU01021199">
    <property type="protein sequence ID" value="GFX97740.1"/>
    <property type="molecule type" value="Genomic_DNA"/>
</dbReference>
<evidence type="ECO:0000313" key="1">
    <source>
        <dbReference type="EMBL" id="GFX97740.1"/>
    </source>
</evidence>
<accession>A0A8X6RWJ0</accession>
<dbReference type="AlphaFoldDB" id="A0A8X6RWJ0"/>
<sequence length="121" mass="14258">MYYPGFEPSPYCTAVSVAKHYIGWATLDMPYSTMRKILRRICHFYPNKVKTVHQLKDGAQWFVNLLHFSSLLNWWLTSLDQRTFYGVMKSCFAWMTKLTPTIVEFGQRKILTLSRKKTHAS</sequence>
<reference evidence="1" key="1">
    <citation type="submission" date="2020-08" db="EMBL/GenBank/DDBJ databases">
        <title>Multicomponent nature underlies the extraordinary mechanical properties of spider dragline silk.</title>
        <authorList>
            <person name="Kono N."/>
            <person name="Nakamura H."/>
            <person name="Mori M."/>
            <person name="Yoshida Y."/>
            <person name="Ohtoshi R."/>
            <person name="Malay A.D."/>
            <person name="Moran D.A.P."/>
            <person name="Tomita M."/>
            <person name="Numata K."/>
            <person name="Arakawa K."/>
        </authorList>
    </citation>
    <scope>NUCLEOTIDE SEQUENCE</scope>
</reference>
<keyword evidence="2" id="KW-1185">Reference proteome</keyword>
<evidence type="ECO:0000313" key="2">
    <source>
        <dbReference type="Proteomes" id="UP000887159"/>
    </source>
</evidence>
<proteinExistence type="predicted"/>
<comment type="caution">
    <text evidence="1">The sequence shown here is derived from an EMBL/GenBank/DDBJ whole genome shotgun (WGS) entry which is preliminary data.</text>
</comment>
<name>A0A8X6RWJ0_TRICX</name>
<gene>
    <name evidence="1" type="primary">AVEN_72147_1</name>
    <name evidence="1" type="ORF">TNCV_3066271</name>
</gene>
<organism evidence="1 2">
    <name type="scientific">Trichonephila clavipes</name>
    <name type="common">Golden silk orbweaver</name>
    <name type="synonym">Nephila clavipes</name>
    <dbReference type="NCBI Taxonomy" id="2585209"/>
    <lineage>
        <taxon>Eukaryota</taxon>
        <taxon>Metazoa</taxon>
        <taxon>Ecdysozoa</taxon>
        <taxon>Arthropoda</taxon>
        <taxon>Chelicerata</taxon>
        <taxon>Arachnida</taxon>
        <taxon>Araneae</taxon>
        <taxon>Araneomorphae</taxon>
        <taxon>Entelegynae</taxon>
        <taxon>Araneoidea</taxon>
        <taxon>Nephilidae</taxon>
        <taxon>Trichonephila</taxon>
    </lineage>
</organism>
<protein>
    <submittedName>
        <fullName evidence="1">Uncharacterized protein</fullName>
    </submittedName>
</protein>